<dbReference type="Gene3D" id="1.10.10.60">
    <property type="entry name" value="Homeodomain-like"/>
    <property type="match status" value="1"/>
</dbReference>
<dbReference type="Proteomes" id="UP001480595">
    <property type="component" value="Unassembled WGS sequence"/>
</dbReference>
<sequence length="136" mass="15402">MNQYSEKELQEALDYIANGTPIKQAAREYGIPRSTLQNRLKGQHSRSEGAADLQRLSPNQEKHFAENRSIRKKQPGSKAWTSFIECVSAQGHALPPLVIFKGKTVQQWFPLDLSPFKGWQFTATENGWITDETAVE</sequence>
<dbReference type="InterPro" id="IPR007889">
    <property type="entry name" value="HTH_Psq"/>
</dbReference>
<proteinExistence type="predicted"/>
<protein>
    <recommendedName>
        <fullName evidence="3">HTH psq-type domain-containing protein</fullName>
    </recommendedName>
</protein>
<organism evidence="4 5">
    <name type="scientific">Apiospora phragmitis</name>
    <dbReference type="NCBI Taxonomy" id="2905665"/>
    <lineage>
        <taxon>Eukaryota</taxon>
        <taxon>Fungi</taxon>
        <taxon>Dikarya</taxon>
        <taxon>Ascomycota</taxon>
        <taxon>Pezizomycotina</taxon>
        <taxon>Sordariomycetes</taxon>
        <taxon>Xylariomycetidae</taxon>
        <taxon>Amphisphaeriales</taxon>
        <taxon>Apiosporaceae</taxon>
        <taxon>Apiospora</taxon>
    </lineage>
</organism>
<reference evidence="4 5" key="1">
    <citation type="submission" date="2023-01" db="EMBL/GenBank/DDBJ databases">
        <title>Analysis of 21 Apiospora genomes using comparative genomics revels a genus with tremendous synthesis potential of carbohydrate active enzymes and secondary metabolites.</title>
        <authorList>
            <person name="Sorensen T."/>
        </authorList>
    </citation>
    <scope>NUCLEOTIDE SEQUENCE [LARGE SCALE GENOMIC DNA]</scope>
    <source>
        <strain evidence="4 5">CBS 135458</strain>
    </source>
</reference>
<feature type="region of interest" description="Disordered" evidence="2">
    <location>
        <begin position="36"/>
        <end position="73"/>
    </location>
</feature>
<comment type="caution">
    <text evidence="4">The sequence shown here is derived from an EMBL/GenBank/DDBJ whole genome shotgun (WGS) entry which is preliminary data.</text>
</comment>
<accession>A0ABR1T438</accession>
<evidence type="ECO:0000313" key="5">
    <source>
        <dbReference type="Proteomes" id="UP001480595"/>
    </source>
</evidence>
<name>A0ABR1T438_9PEZI</name>
<feature type="DNA-binding region" description="H-T-H motif" evidence="1">
    <location>
        <begin position="22"/>
        <end position="42"/>
    </location>
</feature>
<dbReference type="EMBL" id="JAQQWL010000015">
    <property type="protein sequence ID" value="KAK8041339.1"/>
    <property type="molecule type" value="Genomic_DNA"/>
</dbReference>
<dbReference type="Pfam" id="PF05225">
    <property type="entry name" value="HTH_psq"/>
    <property type="match status" value="1"/>
</dbReference>
<keyword evidence="1" id="KW-0539">Nucleus</keyword>
<feature type="domain" description="HTH psq-type" evidence="3">
    <location>
        <begin position="1"/>
        <end position="46"/>
    </location>
</feature>
<evidence type="ECO:0000256" key="1">
    <source>
        <dbReference type="PROSITE-ProRule" id="PRU00320"/>
    </source>
</evidence>
<evidence type="ECO:0000259" key="3">
    <source>
        <dbReference type="PROSITE" id="PS50960"/>
    </source>
</evidence>
<feature type="compositionally biased region" description="Basic and acidic residues" evidence="2">
    <location>
        <begin position="60"/>
        <end position="69"/>
    </location>
</feature>
<dbReference type="PROSITE" id="PS50960">
    <property type="entry name" value="HTH_PSQ"/>
    <property type="match status" value="1"/>
</dbReference>
<evidence type="ECO:0000313" key="4">
    <source>
        <dbReference type="EMBL" id="KAK8041339.1"/>
    </source>
</evidence>
<evidence type="ECO:0000256" key="2">
    <source>
        <dbReference type="SAM" id="MobiDB-lite"/>
    </source>
</evidence>
<dbReference type="GeneID" id="92098818"/>
<keyword evidence="1" id="KW-0238">DNA-binding</keyword>
<dbReference type="InterPro" id="IPR009057">
    <property type="entry name" value="Homeodomain-like_sf"/>
</dbReference>
<gene>
    <name evidence="4" type="ORF">PG994_014346</name>
</gene>
<dbReference type="Pfam" id="PF03184">
    <property type="entry name" value="DDE_1"/>
    <property type="match status" value="1"/>
</dbReference>
<dbReference type="InterPro" id="IPR004875">
    <property type="entry name" value="DDE_SF_endonuclease_dom"/>
</dbReference>
<dbReference type="RefSeq" id="XP_066708884.1">
    <property type="nucleotide sequence ID" value="XM_066865755.1"/>
</dbReference>
<comment type="subcellular location">
    <subcellularLocation>
        <location evidence="1">Nucleus</location>
    </subcellularLocation>
</comment>
<keyword evidence="5" id="KW-1185">Reference proteome</keyword>
<dbReference type="SUPFAM" id="SSF46689">
    <property type="entry name" value="Homeodomain-like"/>
    <property type="match status" value="1"/>
</dbReference>